<reference evidence="3" key="1">
    <citation type="submission" date="2025-08" db="UniProtKB">
        <authorList>
            <consortium name="RefSeq"/>
        </authorList>
    </citation>
    <scope>IDENTIFICATION</scope>
    <source>
        <tissue evidence="3">Leaf</tissue>
    </source>
</reference>
<accession>A0A6J1B9X1</accession>
<keyword evidence="2" id="KW-1185">Reference proteome</keyword>
<sequence>MSSSPQGATAKDGSPGDNLPRESSQSYSYPAQKKQQFSQGYPSSSQQSQPSVQVLPSQQDTPKIDYQPSRSPASDKTKQLQPLNGVPGHQRSNQQPPPQPQQQLPSVRVLPLPENPPKGNYHPPSFQTSDHFVEPSNGIPSQGYSTKDNHHLLSDQSSNQPPSKQNPGKNDHHPPSNQTSHGYQPRQPPNEVPSGIYLSRDNLRSNQPQKKQPPNGFLSEEQHRSKDKHPPTDEKSSNVYSQQDLPSALPAPTKTNLQVPSTAQGNLPKQQAPIFQADPPLQPQEDEYPIKNYAGIDAKGKVLGNDAPVLAFPDPSYLPERYLNQLPLNVPPAPPPPPPRTCCCSIL</sequence>
<protein>
    <submittedName>
        <fullName evidence="3">Basic salivary proline-rich protein 1-like</fullName>
    </submittedName>
</protein>
<dbReference type="Proteomes" id="UP000504621">
    <property type="component" value="Unplaced"/>
</dbReference>
<feature type="compositionally biased region" description="Low complexity" evidence="1">
    <location>
        <begin position="35"/>
        <end position="59"/>
    </location>
</feature>
<dbReference type="AlphaFoldDB" id="A0A6J1B9X1"/>
<name>A0A6J1B9X1_9ROSI</name>
<dbReference type="GeneID" id="110425506"/>
<evidence type="ECO:0000256" key="1">
    <source>
        <dbReference type="SAM" id="MobiDB-lite"/>
    </source>
</evidence>
<dbReference type="RefSeq" id="XP_021296105.1">
    <property type="nucleotide sequence ID" value="XM_021440430.1"/>
</dbReference>
<feature type="compositionally biased region" description="Low complexity" evidence="1">
    <location>
        <begin position="101"/>
        <end position="112"/>
    </location>
</feature>
<evidence type="ECO:0000313" key="2">
    <source>
        <dbReference type="Proteomes" id="UP000504621"/>
    </source>
</evidence>
<feature type="region of interest" description="Disordered" evidence="1">
    <location>
        <begin position="1"/>
        <end position="284"/>
    </location>
</feature>
<organism evidence="2 3">
    <name type="scientific">Herrania umbratica</name>
    <dbReference type="NCBI Taxonomy" id="108875"/>
    <lineage>
        <taxon>Eukaryota</taxon>
        <taxon>Viridiplantae</taxon>
        <taxon>Streptophyta</taxon>
        <taxon>Embryophyta</taxon>
        <taxon>Tracheophyta</taxon>
        <taxon>Spermatophyta</taxon>
        <taxon>Magnoliopsida</taxon>
        <taxon>eudicotyledons</taxon>
        <taxon>Gunneridae</taxon>
        <taxon>Pentapetalae</taxon>
        <taxon>rosids</taxon>
        <taxon>malvids</taxon>
        <taxon>Malvales</taxon>
        <taxon>Malvaceae</taxon>
        <taxon>Byttnerioideae</taxon>
        <taxon>Herrania</taxon>
    </lineage>
</organism>
<evidence type="ECO:0000313" key="3">
    <source>
        <dbReference type="RefSeq" id="XP_021296105.1"/>
    </source>
</evidence>
<feature type="compositionally biased region" description="Polar residues" evidence="1">
    <location>
        <begin position="154"/>
        <end position="168"/>
    </location>
</feature>
<feature type="compositionally biased region" description="Basic and acidic residues" evidence="1">
    <location>
        <begin position="220"/>
        <end position="236"/>
    </location>
</feature>
<proteinExistence type="predicted"/>
<feature type="compositionally biased region" description="Polar residues" evidence="1">
    <location>
        <begin position="253"/>
        <end position="269"/>
    </location>
</feature>
<dbReference type="OrthoDB" id="10483695at2759"/>
<gene>
    <name evidence="3" type="primary">LOC110425506</name>
</gene>